<accession>A0A7J8JW47</accession>
<name>A0A7J8JW47_MOLMO</name>
<gene>
    <name evidence="1" type="ORF">HJG59_008041</name>
</gene>
<proteinExistence type="predicted"/>
<keyword evidence="2" id="KW-1185">Reference proteome</keyword>
<sequence length="169" mass="19072">MQGGKRHVDCYTRGSSITKGMGIEPATLHVRADALTTWPHQTRPKRTFPALRPTPCSQVTAASLSCSLLECRQQQQKTTLSILEENRVRARTTQISCLKTSLEDQEMSFPLLAWVTRGFNICAILWDQHTFTGTLLGDCEVVKVYLCQVPGTVLAPSRCYFQEQRREKL</sequence>
<dbReference type="AlphaFoldDB" id="A0A7J8JW47"/>
<protein>
    <submittedName>
        <fullName evidence="1">Uncharacterized protein</fullName>
    </submittedName>
</protein>
<evidence type="ECO:0000313" key="1">
    <source>
        <dbReference type="EMBL" id="KAF6501053.1"/>
    </source>
</evidence>
<comment type="caution">
    <text evidence="1">The sequence shown here is derived from an EMBL/GenBank/DDBJ whole genome shotgun (WGS) entry which is preliminary data.</text>
</comment>
<evidence type="ECO:0000313" key="2">
    <source>
        <dbReference type="Proteomes" id="UP000550707"/>
    </source>
</evidence>
<organism evidence="1 2">
    <name type="scientific">Molossus molossus</name>
    <name type="common">Pallas' mastiff bat</name>
    <name type="synonym">Vespertilio molossus</name>
    <dbReference type="NCBI Taxonomy" id="27622"/>
    <lineage>
        <taxon>Eukaryota</taxon>
        <taxon>Metazoa</taxon>
        <taxon>Chordata</taxon>
        <taxon>Craniata</taxon>
        <taxon>Vertebrata</taxon>
        <taxon>Euteleostomi</taxon>
        <taxon>Mammalia</taxon>
        <taxon>Eutheria</taxon>
        <taxon>Laurasiatheria</taxon>
        <taxon>Chiroptera</taxon>
        <taxon>Yangochiroptera</taxon>
        <taxon>Molossidae</taxon>
        <taxon>Molossus</taxon>
    </lineage>
</organism>
<dbReference type="Proteomes" id="UP000550707">
    <property type="component" value="Unassembled WGS sequence"/>
</dbReference>
<reference evidence="1 2" key="1">
    <citation type="journal article" date="2020" name="Nature">
        <title>Six reference-quality genomes reveal evolution of bat adaptations.</title>
        <authorList>
            <person name="Jebb D."/>
            <person name="Huang Z."/>
            <person name="Pippel M."/>
            <person name="Hughes G.M."/>
            <person name="Lavrichenko K."/>
            <person name="Devanna P."/>
            <person name="Winkler S."/>
            <person name="Jermiin L.S."/>
            <person name="Skirmuntt E.C."/>
            <person name="Katzourakis A."/>
            <person name="Burkitt-Gray L."/>
            <person name="Ray D.A."/>
            <person name="Sullivan K.A.M."/>
            <person name="Roscito J.G."/>
            <person name="Kirilenko B.M."/>
            <person name="Davalos L.M."/>
            <person name="Corthals A.P."/>
            <person name="Power M.L."/>
            <person name="Jones G."/>
            <person name="Ransome R.D."/>
            <person name="Dechmann D.K.N."/>
            <person name="Locatelli A.G."/>
            <person name="Puechmaille S.J."/>
            <person name="Fedrigo O."/>
            <person name="Jarvis E.D."/>
            <person name="Hiller M."/>
            <person name="Vernes S.C."/>
            <person name="Myers E.W."/>
            <person name="Teeling E.C."/>
        </authorList>
    </citation>
    <scope>NUCLEOTIDE SEQUENCE [LARGE SCALE GENOMIC DNA]</scope>
    <source>
        <strain evidence="1">MMolMol1</strain>
        <tissue evidence="1">Muscle</tissue>
    </source>
</reference>
<dbReference type="EMBL" id="JACASF010000001">
    <property type="protein sequence ID" value="KAF6501053.1"/>
    <property type="molecule type" value="Genomic_DNA"/>
</dbReference>
<dbReference type="InParanoid" id="A0A7J8JW47"/>